<gene>
    <name evidence="15" type="ORF">FSP39_015213</name>
</gene>
<reference evidence="15" key="1">
    <citation type="submission" date="2019-08" db="EMBL/GenBank/DDBJ databases">
        <title>The improved chromosome-level genome for the pearl oyster Pinctada fucata martensii using PacBio sequencing and Hi-C.</title>
        <authorList>
            <person name="Zheng Z."/>
        </authorList>
    </citation>
    <scope>NUCLEOTIDE SEQUENCE</scope>
    <source>
        <strain evidence="15">ZZ-2019</strain>
        <tissue evidence="15">Adductor muscle</tissue>
    </source>
</reference>
<evidence type="ECO:0000256" key="1">
    <source>
        <dbReference type="ARBA" id="ARBA00004370"/>
    </source>
</evidence>
<evidence type="ECO:0000256" key="2">
    <source>
        <dbReference type="ARBA" id="ARBA00008422"/>
    </source>
</evidence>
<keyword evidence="16" id="KW-1185">Reference proteome</keyword>
<evidence type="ECO:0000256" key="13">
    <source>
        <dbReference type="ARBA" id="ARBA00043832"/>
    </source>
</evidence>
<dbReference type="EC" id="3.1.3.80" evidence="3"/>
<dbReference type="GO" id="GO:0003993">
    <property type="term" value="F:acid phosphatase activity"/>
    <property type="evidence" value="ECO:0007669"/>
    <property type="project" value="TreeGrafter"/>
</dbReference>
<name>A0AA88Y529_PINIB</name>
<evidence type="ECO:0000256" key="7">
    <source>
        <dbReference type="ARBA" id="ARBA00022801"/>
    </source>
</evidence>
<proteinExistence type="inferred from homology"/>
<dbReference type="EMBL" id="VSWD01000007">
    <property type="protein sequence ID" value="KAK3098001.1"/>
    <property type="molecule type" value="Genomic_DNA"/>
</dbReference>
<dbReference type="GO" id="GO:0016020">
    <property type="term" value="C:membrane"/>
    <property type="evidence" value="ECO:0007669"/>
    <property type="project" value="UniProtKB-SubCell"/>
</dbReference>
<sequence length="404" mass="45661">MFSAIFIFVANCFVFLNADILHGYGNNKFAVKTPYFWTHPQKTFMPNELYTLRHNGDICHAIQLNFISRHAARYNEPDVMDSFSTLQNKIKSSYANSNYSFISTWVNNYPKSKANTVTKLGFQEMTYLGAKYGNALLSLFTSHLDTVKVRSSHVQRTSTSGSAFMDGVRIGIGSGSPLNITPVVDDRIMLFYDGCTKYATKVLGNKTLLQEKYEFRNSTMFRNMIRQDYYTRLYGHPVIAAMTCPLVEDVFKSMDNAIHNYKANKSNKSKLPSALYRNRYPVADVRFGHSPTIGPFLAALGLFKDSQPPTARNFAAMKNRLFSVNTVVPFSANIGFILYDCGNGLPDDQLVRLYVNEEPMVIPACGSVTCNYSDVRRYYSSMVDKCNWDDVCKNVNFLPPNIVG</sequence>
<evidence type="ECO:0000256" key="3">
    <source>
        <dbReference type="ARBA" id="ARBA00012976"/>
    </source>
</evidence>
<comment type="subcellular location">
    <subcellularLocation>
        <location evidence="1">Membrane</location>
    </subcellularLocation>
</comment>
<feature type="signal peptide" evidence="14">
    <location>
        <begin position="1"/>
        <end position="18"/>
    </location>
</feature>
<comment type="catalytic activity">
    <reaction evidence="11">
        <text>1D-myo-inositol 1,2,4,5,6-pentakisphosphate + H2O = 1D-myo-inositol 1,2,5,6-tetrakisphosphate + phosphate</text>
        <dbReference type="Rhea" id="RHEA:77115"/>
        <dbReference type="ChEBI" id="CHEBI:15377"/>
        <dbReference type="ChEBI" id="CHEBI:43474"/>
        <dbReference type="ChEBI" id="CHEBI:57798"/>
        <dbReference type="ChEBI" id="CHEBI:195535"/>
        <dbReference type="EC" id="3.1.3.62"/>
    </reaction>
    <physiologicalReaction direction="left-to-right" evidence="11">
        <dbReference type="Rhea" id="RHEA:77116"/>
    </physiologicalReaction>
</comment>
<keyword evidence="6 14" id="KW-0732">Signal</keyword>
<comment type="catalytic activity">
    <reaction evidence="10">
        <text>1D-myo-inositol 1,2,5,6-tetrakisphosphate + H2O = 1D-myo-inositol 1,2,6-trisphosphate + phosphate</text>
        <dbReference type="Rhea" id="RHEA:77119"/>
        <dbReference type="ChEBI" id="CHEBI:15377"/>
        <dbReference type="ChEBI" id="CHEBI:43474"/>
        <dbReference type="ChEBI" id="CHEBI:195535"/>
        <dbReference type="ChEBI" id="CHEBI:195537"/>
        <dbReference type="EC" id="3.1.3.62"/>
    </reaction>
    <physiologicalReaction direction="left-to-right" evidence="10">
        <dbReference type="Rhea" id="RHEA:77120"/>
    </physiologicalReaction>
</comment>
<dbReference type="PANTHER" id="PTHR20963:SF8">
    <property type="entry name" value="MULTIPLE INOSITOL POLYPHOSPHATE PHOSPHATASE 1"/>
    <property type="match status" value="1"/>
</dbReference>
<dbReference type="AlphaFoldDB" id="A0AA88Y529"/>
<evidence type="ECO:0000256" key="4">
    <source>
        <dbReference type="ARBA" id="ARBA00013040"/>
    </source>
</evidence>
<keyword evidence="7" id="KW-0378">Hydrolase</keyword>
<protein>
    <recommendedName>
        <fullName evidence="5">Multiple inositol polyphosphate phosphatase 1</fullName>
        <ecNumber evidence="4">3.1.3.62</ecNumber>
        <ecNumber evidence="3">3.1.3.80</ecNumber>
    </recommendedName>
    <alternativeName>
        <fullName evidence="9">2,3-bisphosphoglycerate 3-phosphatase</fullName>
    </alternativeName>
</protein>
<evidence type="ECO:0000256" key="9">
    <source>
        <dbReference type="ARBA" id="ARBA00031642"/>
    </source>
</evidence>
<evidence type="ECO:0000256" key="11">
    <source>
        <dbReference type="ARBA" id="ARBA00043671"/>
    </source>
</evidence>
<dbReference type="GO" id="GO:0052745">
    <property type="term" value="F:inositol phosphate phosphatase activity"/>
    <property type="evidence" value="ECO:0007669"/>
    <property type="project" value="TreeGrafter"/>
</dbReference>
<dbReference type="EC" id="3.1.3.62" evidence="4"/>
<accession>A0AA88Y529</accession>
<dbReference type="PANTHER" id="PTHR20963">
    <property type="entry name" value="MULTIPLE INOSITOL POLYPHOSPHATE PHOSPHATASE-RELATED"/>
    <property type="match status" value="1"/>
</dbReference>
<comment type="catalytic activity">
    <reaction evidence="13">
        <text>(2R)-2,3-bisphosphoglycerate + H2O = (2R)-2-phosphoglycerate + phosphate</text>
        <dbReference type="Rhea" id="RHEA:27381"/>
        <dbReference type="ChEBI" id="CHEBI:15377"/>
        <dbReference type="ChEBI" id="CHEBI:43474"/>
        <dbReference type="ChEBI" id="CHEBI:58248"/>
        <dbReference type="ChEBI" id="CHEBI:58289"/>
        <dbReference type="EC" id="3.1.3.80"/>
    </reaction>
    <physiologicalReaction direction="left-to-right" evidence="13">
        <dbReference type="Rhea" id="RHEA:27382"/>
    </physiologicalReaction>
</comment>
<comment type="caution">
    <text evidence="15">The sequence shown here is derived from an EMBL/GenBank/DDBJ whole genome shotgun (WGS) entry which is preliminary data.</text>
</comment>
<keyword evidence="8" id="KW-0472">Membrane</keyword>
<evidence type="ECO:0000313" key="15">
    <source>
        <dbReference type="EMBL" id="KAK3098001.1"/>
    </source>
</evidence>
<dbReference type="InterPro" id="IPR029033">
    <property type="entry name" value="His_PPase_superfam"/>
</dbReference>
<dbReference type="SUPFAM" id="SSF53254">
    <property type="entry name" value="Phosphoglycerate mutase-like"/>
    <property type="match status" value="1"/>
</dbReference>
<dbReference type="GO" id="GO:0034417">
    <property type="term" value="F:bisphosphoglycerate 3-phosphatase activity"/>
    <property type="evidence" value="ECO:0007669"/>
    <property type="project" value="UniProtKB-EC"/>
</dbReference>
<comment type="similarity">
    <text evidence="2">Belongs to the histidine acid phosphatase family. MINPP1 subfamily.</text>
</comment>
<evidence type="ECO:0000256" key="6">
    <source>
        <dbReference type="ARBA" id="ARBA00022729"/>
    </source>
</evidence>
<evidence type="ECO:0000313" key="16">
    <source>
        <dbReference type="Proteomes" id="UP001186944"/>
    </source>
</evidence>
<evidence type="ECO:0000256" key="8">
    <source>
        <dbReference type="ARBA" id="ARBA00023136"/>
    </source>
</evidence>
<comment type="catalytic activity">
    <reaction evidence="12">
        <text>1D-myo-inositol hexakisphosphate + H2O = 1D-myo-inositol 1,2,4,5,6-pentakisphosphate + phosphate</text>
        <dbReference type="Rhea" id="RHEA:16989"/>
        <dbReference type="ChEBI" id="CHEBI:15377"/>
        <dbReference type="ChEBI" id="CHEBI:43474"/>
        <dbReference type="ChEBI" id="CHEBI:57798"/>
        <dbReference type="ChEBI" id="CHEBI:58130"/>
        <dbReference type="EC" id="3.1.3.62"/>
    </reaction>
    <physiologicalReaction direction="left-to-right" evidence="12">
        <dbReference type="Rhea" id="RHEA:16990"/>
    </physiologicalReaction>
</comment>
<evidence type="ECO:0000256" key="12">
    <source>
        <dbReference type="ARBA" id="ARBA00043691"/>
    </source>
</evidence>
<dbReference type="Pfam" id="PF00328">
    <property type="entry name" value="His_Phos_2"/>
    <property type="match status" value="2"/>
</dbReference>
<dbReference type="CDD" id="cd07061">
    <property type="entry name" value="HP_HAP_like"/>
    <property type="match status" value="1"/>
</dbReference>
<dbReference type="Proteomes" id="UP001186944">
    <property type="component" value="Unassembled WGS sequence"/>
</dbReference>
<feature type="chain" id="PRO_5041652049" description="Multiple inositol polyphosphate phosphatase 1" evidence="14">
    <location>
        <begin position="19"/>
        <end position="404"/>
    </location>
</feature>
<evidence type="ECO:0000256" key="10">
    <source>
        <dbReference type="ARBA" id="ARBA00043668"/>
    </source>
</evidence>
<organism evidence="15 16">
    <name type="scientific">Pinctada imbricata</name>
    <name type="common">Atlantic pearl-oyster</name>
    <name type="synonym">Pinctada martensii</name>
    <dbReference type="NCBI Taxonomy" id="66713"/>
    <lineage>
        <taxon>Eukaryota</taxon>
        <taxon>Metazoa</taxon>
        <taxon>Spiralia</taxon>
        <taxon>Lophotrochozoa</taxon>
        <taxon>Mollusca</taxon>
        <taxon>Bivalvia</taxon>
        <taxon>Autobranchia</taxon>
        <taxon>Pteriomorphia</taxon>
        <taxon>Pterioida</taxon>
        <taxon>Pterioidea</taxon>
        <taxon>Pteriidae</taxon>
        <taxon>Pinctada</taxon>
    </lineage>
</organism>
<dbReference type="InterPro" id="IPR000560">
    <property type="entry name" value="His_Pase_clade-2"/>
</dbReference>
<evidence type="ECO:0000256" key="5">
    <source>
        <dbReference type="ARBA" id="ARBA00018097"/>
    </source>
</evidence>
<evidence type="ECO:0000256" key="14">
    <source>
        <dbReference type="SAM" id="SignalP"/>
    </source>
</evidence>
<dbReference type="Gene3D" id="3.40.50.1240">
    <property type="entry name" value="Phosphoglycerate mutase-like"/>
    <property type="match status" value="2"/>
</dbReference>